<evidence type="ECO:0000313" key="2">
    <source>
        <dbReference type="Proteomes" id="UP000318017"/>
    </source>
</evidence>
<evidence type="ECO:0000313" key="1">
    <source>
        <dbReference type="EMBL" id="QDV22597.1"/>
    </source>
</evidence>
<organism evidence="1 2">
    <name type="scientific">Aureliella helgolandensis</name>
    <dbReference type="NCBI Taxonomy" id="2527968"/>
    <lineage>
        <taxon>Bacteria</taxon>
        <taxon>Pseudomonadati</taxon>
        <taxon>Planctomycetota</taxon>
        <taxon>Planctomycetia</taxon>
        <taxon>Pirellulales</taxon>
        <taxon>Pirellulaceae</taxon>
        <taxon>Aureliella</taxon>
    </lineage>
</organism>
<evidence type="ECO:0008006" key="3">
    <source>
        <dbReference type="Google" id="ProtNLM"/>
    </source>
</evidence>
<dbReference type="InterPro" id="IPR011990">
    <property type="entry name" value="TPR-like_helical_dom_sf"/>
</dbReference>
<accession>A0A518G1V9</accession>
<gene>
    <name evidence="1" type="ORF">Q31a_08830</name>
</gene>
<dbReference type="AlphaFoldDB" id="A0A518G1V9"/>
<reference evidence="1 2" key="1">
    <citation type="submission" date="2019-02" db="EMBL/GenBank/DDBJ databases">
        <title>Deep-cultivation of Planctomycetes and their phenomic and genomic characterization uncovers novel biology.</title>
        <authorList>
            <person name="Wiegand S."/>
            <person name="Jogler M."/>
            <person name="Boedeker C."/>
            <person name="Pinto D."/>
            <person name="Vollmers J."/>
            <person name="Rivas-Marin E."/>
            <person name="Kohn T."/>
            <person name="Peeters S.H."/>
            <person name="Heuer A."/>
            <person name="Rast P."/>
            <person name="Oberbeckmann S."/>
            <person name="Bunk B."/>
            <person name="Jeske O."/>
            <person name="Meyerdierks A."/>
            <person name="Storesund J.E."/>
            <person name="Kallscheuer N."/>
            <person name="Luecker S."/>
            <person name="Lage O.M."/>
            <person name="Pohl T."/>
            <person name="Merkel B.J."/>
            <person name="Hornburger P."/>
            <person name="Mueller R.-W."/>
            <person name="Bruemmer F."/>
            <person name="Labrenz M."/>
            <person name="Spormann A.M."/>
            <person name="Op den Camp H."/>
            <person name="Overmann J."/>
            <person name="Amann R."/>
            <person name="Jetten M.S.M."/>
            <person name="Mascher T."/>
            <person name="Medema M.H."/>
            <person name="Devos D.P."/>
            <person name="Kaster A.-K."/>
            <person name="Ovreas L."/>
            <person name="Rohde M."/>
            <person name="Galperin M.Y."/>
            <person name="Jogler C."/>
        </authorList>
    </citation>
    <scope>NUCLEOTIDE SEQUENCE [LARGE SCALE GENOMIC DNA]</scope>
    <source>
        <strain evidence="1 2">Q31a</strain>
    </source>
</reference>
<dbReference type="EMBL" id="CP036298">
    <property type="protein sequence ID" value="QDV22597.1"/>
    <property type="molecule type" value="Genomic_DNA"/>
</dbReference>
<dbReference type="Gene3D" id="1.25.40.10">
    <property type="entry name" value="Tetratricopeptide repeat domain"/>
    <property type="match status" value="1"/>
</dbReference>
<sequence length="379" mass="41397">MMDCAVGFRALNAEFEQLGQIRIAVLEERNTAQQRLVQSNADLNGIIALGAMQTLRLAQAQYEADLATMERSSASATNVGMREDTRTIRQRRANEAVTLANAFNQGEQLKQLSAASQVTVERHLKILRQLQQLALQAQQWQANHGELFQRYIALADLTGVRSEFELKGVLRELQHVQQDNLGSQIALAVTQLRLGDFPAAQQQLSKLNNNGAAIHPLVHALQAEIRAQEGDAKGAKKMLSEAVRSAPNNPQLRWLQARNSAIEGELDRAISELQPILRLGGMDIATHRQLALVYLSQATSSSRVLDKALEHAKLASSLSGESDWCSQIALALATAHQGDLAAAADLAEKAATLALAERSDQCAAIAEELRNGKIPVWKF</sequence>
<dbReference type="SUPFAM" id="SSF48452">
    <property type="entry name" value="TPR-like"/>
    <property type="match status" value="1"/>
</dbReference>
<dbReference type="Proteomes" id="UP000318017">
    <property type="component" value="Chromosome"/>
</dbReference>
<proteinExistence type="predicted"/>
<dbReference type="KEGG" id="ahel:Q31a_08830"/>
<protein>
    <recommendedName>
        <fullName evidence="3">Tetratricopeptide repeat protein</fullName>
    </recommendedName>
</protein>
<name>A0A518G1V9_9BACT</name>
<keyword evidence="2" id="KW-1185">Reference proteome</keyword>